<dbReference type="RefSeq" id="WP_253447261.1">
    <property type="nucleotide sequence ID" value="NZ_JALJYF010000001.1"/>
</dbReference>
<dbReference type="SUPFAM" id="SSF51735">
    <property type="entry name" value="NAD(P)-binding Rossmann-fold domains"/>
    <property type="match status" value="1"/>
</dbReference>
<dbReference type="GO" id="GO:0004316">
    <property type="term" value="F:3-oxoacyl-[acyl-carrier-protein] reductase (NADPH) activity"/>
    <property type="evidence" value="ECO:0007669"/>
    <property type="project" value="UniProtKB-EC"/>
</dbReference>
<dbReference type="InterPro" id="IPR002347">
    <property type="entry name" value="SDR_fam"/>
</dbReference>
<name>A0ABT1G843_9GAMM</name>
<sequence length="270" mass="28656">MHEQGSWMMDMNLKGKHALVCGSSQGIGQAAAMALAELGATVTLTARSEATLKKVHKALPRPADQDHGWFTSDFDRPEALETLVKARVEEGRRFHILINNSGGPGGGPAHTAMKDEFNNAFQRHLICNQILVQALLPGMREDGYGRIINIISTSVKEPIPGLGVSNTVRGAVASWAKTIATELAPDGITVNNILPGFTQTGRLKSLFEGKAEKTGKSFDEVEQGALAQVPMGRFGRPEETAAAIAFLASPAASYITGVSIPVDGGRTKGI</sequence>
<dbReference type="PRINTS" id="PR00081">
    <property type="entry name" value="GDHRDH"/>
</dbReference>
<comment type="similarity">
    <text evidence="1">Belongs to the short-chain dehydrogenases/reductases (SDR) family.</text>
</comment>
<gene>
    <name evidence="2" type="ORF">J2T60_001361</name>
</gene>
<dbReference type="Proteomes" id="UP001523550">
    <property type="component" value="Unassembled WGS sequence"/>
</dbReference>
<dbReference type="InterPro" id="IPR050259">
    <property type="entry name" value="SDR"/>
</dbReference>
<dbReference type="PANTHER" id="PTHR42879">
    <property type="entry name" value="3-OXOACYL-(ACYL-CARRIER-PROTEIN) REDUCTASE"/>
    <property type="match status" value="1"/>
</dbReference>
<organism evidence="2 3">
    <name type="scientific">Natronospira proteinivora</name>
    <dbReference type="NCBI Taxonomy" id="1807133"/>
    <lineage>
        <taxon>Bacteria</taxon>
        <taxon>Pseudomonadati</taxon>
        <taxon>Pseudomonadota</taxon>
        <taxon>Gammaproteobacteria</taxon>
        <taxon>Natronospirales</taxon>
        <taxon>Natronospiraceae</taxon>
        <taxon>Natronospira</taxon>
    </lineage>
</organism>
<protein>
    <submittedName>
        <fullName evidence="2">3-oxoacyl-[acyl-carrier protein] reductase</fullName>
        <ecNumber evidence="2">1.1.1.100</ecNumber>
    </submittedName>
</protein>
<dbReference type="Pfam" id="PF13561">
    <property type="entry name" value="adh_short_C2"/>
    <property type="match status" value="1"/>
</dbReference>
<dbReference type="EMBL" id="JALJYF010000001">
    <property type="protein sequence ID" value="MCP1727396.1"/>
    <property type="molecule type" value="Genomic_DNA"/>
</dbReference>
<evidence type="ECO:0000313" key="2">
    <source>
        <dbReference type="EMBL" id="MCP1727396.1"/>
    </source>
</evidence>
<comment type="caution">
    <text evidence="2">The sequence shown here is derived from an EMBL/GenBank/DDBJ whole genome shotgun (WGS) entry which is preliminary data.</text>
</comment>
<accession>A0ABT1G843</accession>
<reference evidence="2 3" key="1">
    <citation type="submission" date="2022-03" db="EMBL/GenBank/DDBJ databases">
        <title>Genomic Encyclopedia of Type Strains, Phase III (KMG-III): the genomes of soil and plant-associated and newly described type strains.</title>
        <authorList>
            <person name="Whitman W."/>
        </authorList>
    </citation>
    <scope>NUCLEOTIDE SEQUENCE [LARGE SCALE GENOMIC DNA]</scope>
    <source>
        <strain evidence="2 3">BSker1</strain>
    </source>
</reference>
<evidence type="ECO:0000313" key="3">
    <source>
        <dbReference type="Proteomes" id="UP001523550"/>
    </source>
</evidence>
<dbReference type="InterPro" id="IPR036291">
    <property type="entry name" value="NAD(P)-bd_dom_sf"/>
</dbReference>
<proteinExistence type="inferred from homology"/>
<keyword evidence="2" id="KW-0560">Oxidoreductase</keyword>
<evidence type="ECO:0000256" key="1">
    <source>
        <dbReference type="ARBA" id="ARBA00006484"/>
    </source>
</evidence>
<dbReference type="EC" id="1.1.1.100" evidence="2"/>
<keyword evidence="3" id="KW-1185">Reference proteome</keyword>
<dbReference type="Gene3D" id="3.40.50.720">
    <property type="entry name" value="NAD(P)-binding Rossmann-like Domain"/>
    <property type="match status" value="1"/>
</dbReference>
<dbReference type="PANTHER" id="PTHR42879:SF6">
    <property type="entry name" value="NADPH-DEPENDENT REDUCTASE BACG"/>
    <property type="match status" value="1"/>
</dbReference>
<dbReference type="CDD" id="cd05344">
    <property type="entry name" value="BKR_like_SDR_like"/>
    <property type="match status" value="1"/>
</dbReference>